<gene>
    <name evidence="2" type="ORF">HNY73_000965</name>
</gene>
<protein>
    <submittedName>
        <fullName evidence="2">Uncharacterized protein</fullName>
    </submittedName>
</protein>
<evidence type="ECO:0000256" key="1">
    <source>
        <dbReference type="SAM" id="MobiDB-lite"/>
    </source>
</evidence>
<accession>A0A8T0G416</accession>
<dbReference type="Proteomes" id="UP000807504">
    <property type="component" value="Unassembled WGS sequence"/>
</dbReference>
<name>A0A8T0G416_ARGBR</name>
<reference evidence="2" key="2">
    <citation type="submission" date="2020-06" db="EMBL/GenBank/DDBJ databases">
        <authorList>
            <person name="Sheffer M."/>
        </authorList>
    </citation>
    <scope>NUCLEOTIDE SEQUENCE</scope>
</reference>
<dbReference type="AlphaFoldDB" id="A0A8T0G416"/>
<dbReference type="EMBL" id="JABXBU010000001">
    <property type="protein sequence ID" value="KAF8796609.1"/>
    <property type="molecule type" value="Genomic_DNA"/>
</dbReference>
<keyword evidence="3" id="KW-1185">Reference proteome</keyword>
<feature type="compositionally biased region" description="Basic and acidic residues" evidence="1">
    <location>
        <begin position="73"/>
        <end position="92"/>
    </location>
</feature>
<feature type="region of interest" description="Disordered" evidence="1">
    <location>
        <begin position="39"/>
        <end position="99"/>
    </location>
</feature>
<evidence type="ECO:0000313" key="2">
    <source>
        <dbReference type="EMBL" id="KAF8796609.1"/>
    </source>
</evidence>
<reference evidence="2" key="1">
    <citation type="journal article" date="2020" name="bioRxiv">
        <title>Chromosome-level reference genome of the European wasp spider Argiope bruennichi: a resource for studies on range expansion and evolutionary adaptation.</title>
        <authorList>
            <person name="Sheffer M.M."/>
            <person name="Hoppe A."/>
            <person name="Krehenwinkel H."/>
            <person name="Uhl G."/>
            <person name="Kuss A.W."/>
            <person name="Jensen L."/>
            <person name="Jensen C."/>
            <person name="Gillespie R.G."/>
            <person name="Hoff K.J."/>
            <person name="Prost S."/>
        </authorList>
    </citation>
    <scope>NUCLEOTIDE SEQUENCE</scope>
</reference>
<sequence length="99" mass="11408">MSGFPVRCQRSGDYKTKEWVYRIWSGEERRGRGCKRRLSRRLVGEHPGRKQLEQNTDRAGEDAQVRQSVATSAERKERGGNRGKISDEERRRGSPGGYI</sequence>
<proteinExistence type="predicted"/>
<evidence type="ECO:0000313" key="3">
    <source>
        <dbReference type="Proteomes" id="UP000807504"/>
    </source>
</evidence>
<feature type="compositionally biased region" description="Basic and acidic residues" evidence="1">
    <location>
        <begin position="42"/>
        <end position="64"/>
    </location>
</feature>
<organism evidence="2 3">
    <name type="scientific">Argiope bruennichi</name>
    <name type="common">Wasp spider</name>
    <name type="synonym">Aranea bruennichi</name>
    <dbReference type="NCBI Taxonomy" id="94029"/>
    <lineage>
        <taxon>Eukaryota</taxon>
        <taxon>Metazoa</taxon>
        <taxon>Ecdysozoa</taxon>
        <taxon>Arthropoda</taxon>
        <taxon>Chelicerata</taxon>
        <taxon>Arachnida</taxon>
        <taxon>Araneae</taxon>
        <taxon>Araneomorphae</taxon>
        <taxon>Entelegynae</taxon>
        <taxon>Araneoidea</taxon>
        <taxon>Araneidae</taxon>
        <taxon>Argiope</taxon>
    </lineage>
</organism>
<comment type="caution">
    <text evidence="2">The sequence shown here is derived from an EMBL/GenBank/DDBJ whole genome shotgun (WGS) entry which is preliminary data.</text>
</comment>